<dbReference type="EMBL" id="JBFXLR010000009">
    <property type="protein sequence ID" value="KAL2855585.1"/>
    <property type="molecule type" value="Genomic_DNA"/>
</dbReference>
<feature type="compositionally biased region" description="Polar residues" evidence="1">
    <location>
        <begin position="120"/>
        <end position="143"/>
    </location>
</feature>
<feature type="region of interest" description="Disordered" evidence="1">
    <location>
        <begin position="113"/>
        <end position="159"/>
    </location>
</feature>
<feature type="region of interest" description="Disordered" evidence="1">
    <location>
        <begin position="1"/>
        <end position="35"/>
    </location>
</feature>
<dbReference type="GeneID" id="98159976"/>
<comment type="caution">
    <text evidence="2">The sequence shown here is derived from an EMBL/GenBank/DDBJ whole genome shotgun (WGS) entry which is preliminary data.</text>
</comment>
<dbReference type="Proteomes" id="UP001610444">
    <property type="component" value="Unassembled WGS sequence"/>
</dbReference>
<keyword evidence="3" id="KW-1185">Reference proteome</keyword>
<evidence type="ECO:0000313" key="2">
    <source>
        <dbReference type="EMBL" id="KAL2855585.1"/>
    </source>
</evidence>
<name>A0ABR4KTH9_9EURO</name>
<reference evidence="2 3" key="1">
    <citation type="submission" date="2024-07" db="EMBL/GenBank/DDBJ databases">
        <title>Section-level genome sequencing and comparative genomics of Aspergillus sections Usti and Cavernicolus.</title>
        <authorList>
            <consortium name="Lawrence Berkeley National Laboratory"/>
            <person name="Nybo J.L."/>
            <person name="Vesth T.C."/>
            <person name="Theobald S."/>
            <person name="Frisvad J.C."/>
            <person name="Larsen T.O."/>
            <person name="Kjaerboelling I."/>
            <person name="Rothschild-Mancinelli K."/>
            <person name="Lyhne E.K."/>
            <person name="Kogle M.E."/>
            <person name="Barry K."/>
            <person name="Clum A."/>
            <person name="Na H."/>
            <person name="Ledsgaard L."/>
            <person name="Lin J."/>
            <person name="Lipzen A."/>
            <person name="Kuo A."/>
            <person name="Riley R."/>
            <person name="Mondo S."/>
            <person name="LaButti K."/>
            <person name="Haridas S."/>
            <person name="Pangalinan J."/>
            <person name="Salamov A.A."/>
            <person name="Simmons B.A."/>
            <person name="Magnuson J.K."/>
            <person name="Chen J."/>
            <person name="Drula E."/>
            <person name="Henrissat B."/>
            <person name="Wiebenga A."/>
            <person name="Lubbers R.J."/>
            <person name="Gomes A.C."/>
            <person name="Macurrencykelacurrency M.R."/>
            <person name="Stajich J."/>
            <person name="Grigoriev I.V."/>
            <person name="Mortensen U.H."/>
            <person name="De vries R.P."/>
            <person name="Baker S.E."/>
            <person name="Andersen M.R."/>
        </authorList>
    </citation>
    <scope>NUCLEOTIDE SEQUENCE [LARGE SCALE GENOMIC DNA]</scope>
    <source>
        <strain evidence="2 3">CBS 756.74</strain>
    </source>
</reference>
<evidence type="ECO:0000256" key="1">
    <source>
        <dbReference type="SAM" id="MobiDB-lite"/>
    </source>
</evidence>
<dbReference type="RefSeq" id="XP_070901992.1">
    <property type="nucleotide sequence ID" value="XM_071044812.1"/>
</dbReference>
<accession>A0ABR4KTH9</accession>
<organism evidence="2 3">
    <name type="scientific">Aspergillus pseudodeflectus</name>
    <dbReference type="NCBI Taxonomy" id="176178"/>
    <lineage>
        <taxon>Eukaryota</taxon>
        <taxon>Fungi</taxon>
        <taxon>Dikarya</taxon>
        <taxon>Ascomycota</taxon>
        <taxon>Pezizomycotina</taxon>
        <taxon>Eurotiomycetes</taxon>
        <taxon>Eurotiomycetidae</taxon>
        <taxon>Eurotiales</taxon>
        <taxon>Aspergillaceae</taxon>
        <taxon>Aspergillus</taxon>
        <taxon>Aspergillus subgen. Nidulantes</taxon>
    </lineage>
</organism>
<evidence type="ECO:0000313" key="3">
    <source>
        <dbReference type="Proteomes" id="UP001610444"/>
    </source>
</evidence>
<feature type="compositionally biased region" description="Basic and acidic residues" evidence="1">
    <location>
        <begin position="1"/>
        <end position="15"/>
    </location>
</feature>
<proteinExistence type="predicted"/>
<sequence length="159" mass="17129">MEPDRYSFDTSKEQPEENFPTPRHAAVSQAPPPFSLAPTTLSAMNAFSAYEPPQENGTARLRNDFDVALEDFHSQTSEMLQRPDGAFTFSDQSHNNAAVQEFRDSTDSAAFASAGHGETVSGNSIAPPSGMMSRSNTLASNSPCRFCKARETPGGSGYV</sequence>
<protein>
    <submittedName>
        <fullName evidence="2">Uncharacterized protein</fullName>
    </submittedName>
</protein>
<gene>
    <name evidence="2" type="ORF">BJX68DRAFT_263943</name>
</gene>